<dbReference type="HOGENOM" id="CLU_1358881_0_0_9"/>
<organism evidence="1 2">
    <name type="scientific">Holdemania filiformis DSM 12042</name>
    <dbReference type="NCBI Taxonomy" id="545696"/>
    <lineage>
        <taxon>Bacteria</taxon>
        <taxon>Bacillati</taxon>
        <taxon>Bacillota</taxon>
        <taxon>Erysipelotrichia</taxon>
        <taxon>Erysipelotrichales</taxon>
        <taxon>Erysipelotrichaceae</taxon>
        <taxon>Holdemania</taxon>
    </lineage>
</organism>
<dbReference type="EMBL" id="ACCF01000054">
    <property type="protein sequence ID" value="EEF68943.1"/>
    <property type="molecule type" value="Genomic_DNA"/>
</dbReference>
<reference evidence="1 2" key="1">
    <citation type="submission" date="2008-12" db="EMBL/GenBank/DDBJ databases">
        <authorList>
            <person name="Fulton L."/>
            <person name="Clifton S."/>
            <person name="Fulton B."/>
            <person name="Xu J."/>
            <person name="Minx P."/>
            <person name="Pepin K.H."/>
            <person name="Johnson M."/>
            <person name="Bhonagiri V."/>
            <person name="Nash W.E."/>
            <person name="Mardis E.R."/>
            <person name="Wilson R.K."/>
        </authorList>
    </citation>
    <scope>NUCLEOTIDE SEQUENCE [LARGE SCALE GENOMIC DNA]</scope>
    <source>
        <strain evidence="1 2">DSM 12042</strain>
    </source>
</reference>
<name>B9Y530_9FIRM</name>
<protein>
    <submittedName>
        <fullName evidence="1">Uncharacterized protein</fullName>
    </submittedName>
</protein>
<dbReference type="AlphaFoldDB" id="B9Y530"/>
<evidence type="ECO:0000313" key="1">
    <source>
        <dbReference type="EMBL" id="EEF68943.1"/>
    </source>
</evidence>
<gene>
    <name evidence="1" type="ORF">HOLDEFILI_00911</name>
</gene>
<accession>B9Y530</accession>
<reference evidence="1 2" key="2">
    <citation type="submission" date="2009-02" db="EMBL/GenBank/DDBJ databases">
        <title>Draft genome sequence of Holdemania filiformis DSM 12042.</title>
        <authorList>
            <person name="Sudarsanam P."/>
            <person name="Ley R."/>
            <person name="Guruge J."/>
            <person name="Turnbaugh P.J."/>
            <person name="Mahowald M."/>
            <person name="Liep D."/>
            <person name="Gordon J."/>
        </authorList>
    </citation>
    <scope>NUCLEOTIDE SEQUENCE [LARGE SCALE GENOMIC DNA]</scope>
    <source>
        <strain evidence="1 2">DSM 12042</strain>
    </source>
</reference>
<sequence>MKKNIVIRRSSIIFILFLILLALYRTANIHVVQERTSDHPCYWLSVQNSPLLFPNFNRQFQAEDDMTFLSMDIKTREYLPGLALFSSPWGIVGDYRVRLNPKGPGYRLTVLEQHLNHQPLSCQFALTSDLNRTLIQEENGVVWFEQDEPVNSPQSEVRFDRIWTLQTRTYEIQISAADFLIERIQPTVEKTFRHLIETQTK</sequence>
<evidence type="ECO:0000313" key="2">
    <source>
        <dbReference type="Proteomes" id="UP000005950"/>
    </source>
</evidence>
<comment type="caution">
    <text evidence="1">The sequence shown here is derived from an EMBL/GenBank/DDBJ whole genome shotgun (WGS) entry which is preliminary data.</text>
</comment>
<dbReference type="STRING" id="545696.HOLDEFILI_00911"/>
<dbReference type="Proteomes" id="UP000005950">
    <property type="component" value="Unassembled WGS sequence"/>
</dbReference>
<proteinExistence type="predicted"/>